<gene>
    <name evidence="1" type="ORF">ACFFHM_06475</name>
</gene>
<dbReference type="RefSeq" id="WP_335958869.1">
    <property type="nucleotide sequence ID" value="NZ_JAXBLX010000003.1"/>
</dbReference>
<organism evidence="1 2">
    <name type="scientific">Halalkalibacter kiskunsagensis</name>
    <dbReference type="NCBI Taxonomy" id="1548599"/>
    <lineage>
        <taxon>Bacteria</taxon>
        <taxon>Bacillati</taxon>
        <taxon>Bacillota</taxon>
        <taxon>Bacilli</taxon>
        <taxon>Bacillales</taxon>
        <taxon>Bacillaceae</taxon>
        <taxon>Halalkalibacter</taxon>
    </lineage>
</organism>
<keyword evidence="2" id="KW-1185">Reference proteome</keyword>
<accession>A0ABV6KA39</accession>
<evidence type="ECO:0000313" key="2">
    <source>
        <dbReference type="Proteomes" id="UP001589838"/>
    </source>
</evidence>
<evidence type="ECO:0008006" key="3">
    <source>
        <dbReference type="Google" id="ProtNLM"/>
    </source>
</evidence>
<dbReference type="Proteomes" id="UP001589838">
    <property type="component" value="Unassembled WGS sequence"/>
</dbReference>
<sequence length="40" mass="4808">MSRESKLNLSDFVNKDRFELNSYLTYLLNQFYDNSETVRG</sequence>
<protein>
    <recommendedName>
        <fullName evidence="3">Transposase</fullName>
    </recommendedName>
</protein>
<name>A0ABV6KA39_9BACI</name>
<proteinExistence type="predicted"/>
<comment type="caution">
    <text evidence="1">The sequence shown here is derived from an EMBL/GenBank/DDBJ whole genome shotgun (WGS) entry which is preliminary data.</text>
</comment>
<dbReference type="EMBL" id="JBHLUX010000017">
    <property type="protein sequence ID" value="MFC0470178.1"/>
    <property type="molecule type" value="Genomic_DNA"/>
</dbReference>
<evidence type="ECO:0000313" key="1">
    <source>
        <dbReference type="EMBL" id="MFC0470178.1"/>
    </source>
</evidence>
<reference evidence="1 2" key="1">
    <citation type="submission" date="2024-09" db="EMBL/GenBank/DDBJ databases">
        <authorList>
            <person name="Sun Q."/>
            <person name="Mori K."/>
        </authorList>
    </citation>
    <scope>NUCLEOTIDE SEQUENCE [LARGE SCALE GENOMIC DNA]</scope>
    <source>
        <strain evidence="1 2">NCAIM B.02610</strain>
    </source>
</reference>